<protein>
    <submittedName>
        <fullName evidence="2">YLR283W-like protein</fullName>
    </submittedName>
</protein>
<proteinExistence type="predicted"/>
<evidence type="ECO:0000313" key="2">
    <source>
        <dbReference type="EMBL" id="EJT43103.1"/>
    </source>
</evidence>
<name>J5PMN1_SACK1</name>
<organism evidence="2 3">
    <name type="scientific">Saccharomyces kudriavzevii (strain ATCC MYA-4449 / AS 2.2408 / CBS 8840 / NBRC 1802 / NCYC 2889)</name>
    <name type="common">Yeast</name>
    <dbReference type="NCBI Taxonomy" id="226230"/>
    <lineage>
        <taxon>Eukaryota</taxon>
        <taxon>Fungi</taxon>
        <taxon>Dikarya</taxon>
        <taxon>Ascomycota</taxon>
        <taxon>Saccharomycotina</taxon>
        <taxon>Saccharomycetes</taxon>
        <taxon>Saccharomycetales</taxon>
        <taxon>Saccharomycetaceae</taxon>
        <taxon>Saccharomyces</taxon>
    </lineage>
</organism>
<gene>
    <name evidence="2" type="primary">YLR283W</name>
    <name evidence="2" type="ORF">SKUD_205919</name>
</gene>
<sequence>MIRLVRASPLRYFQTKVGQGSRVCLRYFNSHARPLLQKSMSLKNLQISDTSASPLSHYQGERGEGEGEGEGE</sequence>
<accession>J5PMN1</accession>
<comment type="caution">
    <text evidence="2">The sequence shown here is derived from an EMBL/GenBank/DDBJ whole genome shotgun (WGS) entry which is preliminary data.</text>
</comment>
<keyword evidence="3" id="KW-1185">Reference proteome</keyword>
<dbReference type="HOGENOM" id="CLU_2723617_0_0_1"/>
<feature type="region of interest" description="Disordered" evidence="1">
    <location>
        <begin position="51"/>
        <end position="72"/>
    </location>
</feature>
<dbReference type="Proteomes" id="UP000002753">
    <property type="component" value="Unassembled WGS sequence"/>
</dbReference>
<evidence type="ECO:0000256" key="1">
    <source>
        <dbReference type="SAM" id="MobiDB-lite"/>
    </source>
</evidence>
<dbReference type="AlphaFoldDB" id="J5PMN1"/>
<reference evidence="2 3" key="1">
    <citation type="journal article" date="2003" name="Science">
        <title>Finding functional features in Saccharomyces genomes by phylogenetic footprinting.</title>
        <authorList>
            <person name="Cliften P.F."/>
            <person name="Sudarsanam P."/>
            <person name="Desikan A."/>
            <person name="Fulton L."/>
            <person name="Fulton B."/>
            <person name="Majors J."/>
            <person name="Waterston R."/>
            <person name="Cohen B.A."/>
            <person name="Johnston M."/>
        </authorList>
    </citation>
    <scope>NUCLEOTIDE SEQUENCE [LARGE SCALE GENOMIC DNA]</scope>
    <source>
        <strain evidence="3">ATCC MYA-4449 / AS 2.2408 / CBS 8840 / NBRC 1802 / NCYC 2889</strain>
    </source>
</reference>
<reference evidence="3" key="2">
    <citation type="journal article" date="2011" name="G3 (Bethesda)">
        <title>The awesome power of yeast evolutionary genetics: New genome sequences and strain resources for the Saccharomyces sensu stricto genus.</title>
        <authorList>
            <person name="Scannell D.R."/>
            <person name="Zill O.A."/>
            <person name="Rokas A."/>
            <person name="Payen C."/>
            <person name="Dunham M.J."/>
            <person name="Eisen M.B."/>
            <person name="Rine J."/>
            <person name="Johnston M."/>
            <person name="Hittinger C.T."/>
        </authorList>
    </citation>
    <scope>GENOME REANNOTATION</scope>
    <source>
        <strain evidence="3">ATCC MYA-4449 / AS 2.2408 / CBS 8840 / NBRC 1802 / NCYC 2889</strain>
    </source>
</reference>
<evidence type="ECO:0000313" key="3">
    <source>
        <dbReference type="Proteomes" id="UP000002753"/>
    </source>
</evidence>
<dbReference type="EMBL" id="AACI03001010">
    <property type="protein sequence ID" value="EJT43103.1"/>
    <property type="molecule type" value="Genomic_DNA"/>
</dbReference>